<evidence type="ECO:0000256" key="1">
    <source>
        <dbReference type="SAM" id="Phobius"/>
    </source>
</evidence>
<protein>
    <submittedName>
        <fullName evidence="2">Uncharacterized protein</fullName>
    </submittedName>
</protein>
<keyword evidence="3" id="KW-1185">Reference proteome</keyword>
<keyword evidence="1" id="KW-0812">Transmembrane</keyword>
<gene>
    <name evidence="2" type="ORF">FL583_21755</name>
</gene>
<reference evidence="2 3" key="1">
    <citation type="submission" date="2019-07" db="EMBL/GenBank/DDBJ databases">
        <title>Cryptosporangium phraense sp. nov., isolated from plant litter.</title>
        <authorList>
            <person name="Suriyachadkun C."/>
        </authorList>
    </citation>
    <scope>NUCLEOTIDE SEQUENCE [LARGE SCALE GENOMIC DNA]</scope>
    <source>
        <strain evidence="2 3">A-T 5661</strain>
    </source>
</reference>
<organism evidence="2 3">
    <name type="scientific">Cryptosporangium phraense</name>
    <dbReference type="NCBI Taxonomy" id="2593070"/>
    <lineage>
        <taxon>Bacteria</taxon>
        <taxon>Bacillati</taxon>
        <taxon>Actinomycetota</taxon>
        <taxon>Actinomycetes</taxon>
        <taxon>Cryptosporangiales</taxon>
        <taxon>Cryptosporangiaceae</taxon>
        <taxon>Cryptosporangium</taxon>
    </lineage>
</organism>
<accession>A0A545AP77</accession>
<name>A0A545AP77_9ACTN</name>
<evidence type="ECO:0000313" key="2">
    <source>
        <dbReference type="EMBL" id="TQS43061.1"/>
    </source>
</evidence>
<evidence type="ECO:0000313" key="3">
    <source>
        <dbReference type="Proteomes" id="UP000317982"/>
    </source>
</evidence>
<feature type="transmembrane region" description="Helical" evidence="1">
    <location>
        <begin position="42"/>
        <end position="65"/>
    </location>
</feature>
<proteinExistence type="predicted"/>
<keyword evidence="1" id="KW-1133">Transmembrane helix</keyword>
<comment type="caution">
    <text evidence="2">The sequence shown here is derived from an EMBL/GenBank/DDBJ whole genome shotgun (WGS) entry which is preliminary data.</text>
</comment>
<dbReference type="Proteomes" id="UP000317982">
    <property type="component" value="Unassembled WGS sequence"/>
</dbReference>
<dbReference type="AlphaFoldDB" id="A0A545AP77"/>
<dbReference type="RefSeq" id="WP_142706546.1">
    <property type="nucleotide sequence ID" value="NZ_VIRS01000015.1"/>
</dbReference>
<dbReference type="OrthoDB" id="3697129at2"/>
<sequence>MTSTIPPEREVSPERRAAIHADLRRRIATHRRRPGPRARRHLLPLVAAAAVLVVLGTTVTVLTLIRDHRGPEPASHRPHPAPAPYDLPGFTAAGRLALRNACVTALKNEKPGQGMSPTRMAKQFVDLDDLQLLNAVTDARTQTIAVLTDGEKLTYCIWRSVAGRSSLPPAAQVDVLGYGEHVQWLPGPVMIDLVLTSGGPPFTTLVIGRATPDVRNVAVTAGEKSYLYGVRQGTFIASVTHQKPPTRPASVRGYPLHGKLTAPFVADGDTCAVDPDGTVVVGSTTDPSTCRPAVPWR</sequence>
<keyword evidence="1" id="KW-0472">Membrane</keyword>
<dbReference type="EMBL" id="VIRS01000015">
    <property type="protein sequence ID" value="TQS43061.1"/>
    <property type="molecule type" value="Genomic_DNA"/>
</dbReference>
<dbReference type="InParanoid" id="A0A545AP77"/>